<evidence type="ECO:0000313" key="2">
    <source>
        <dbReference type="EMBL" id="OAA78712.1"/>
    </source>
</evidence>
<protein>
    <submittedName>
        <fullName evidence="2">Uncharacterized protein</fullName>
    </submittedName>
</protein>
<organism evidence="2 3">
    <name type="scientific">Akanthomyces lecanii RCEF 1005</name>
    <dbReference type="NCBI Taxonomy" id="1081108"/>
    <lineage>
        <taxon>Eukaryota</taxon>
        <taxon>Fungi</taxon>
        <taxon>Dikarya</taxon>
        <taxon>Ascomycota</taxon>
        <taxon>Pezizomycotina</taxon>
        <taxon>Sordariomycetes</taxon>
        <taxon>Hypocreomycetidae</taxon>
        <taxon>Hypocreales</taxon>
        <taxon>Cordycipitaceae</taxon>
        <taxon>Akanthomyces</taxon>
        <taxon>Cordyceps confragosa</taxon>
    </lineage>
</organism>
<feature type="compositionally biased region" description="Basic and acidic residues" evidence="1">
    <location>
        <begin position="1"/>
        <end position="10"/>
    </location>
</feature>
<keyword evidence="3" id="KW-1185">Reference proteome</keyword>
<evidence type="ECO:0000256" key="1">
    <source>
        <dbReference type="SAM" id="MobiDB-lite"/>
    </source>
</evidence>
<feature type="compositionally biased region" description="Basic and acidic residues" evidence="1">
    <location>
        <begin position="40"/>
        <end position="56"/>
    </location>
</feature>
<evidence type="ECO:0000313" key="3">
    <source>
        <dbReference type="Proteomes" id="UP000076881"/>
    </source>
</evidence>
<feature type="region of interest" description="Disordered" evidence="1">
    <location>
        <begin position="1"/>
        <end position="150"/>
    </location>
</feature>
<comment type="caution">
    <text evidence="2">The sequence shown here is derived from an EMBL/GenBank/DDBJ whole genome shotgun (WGS) entry which is preliminary data.</text>
</comment>
<reference evidence="2 3" key="1">
    <citation type="journal article" date="2016" name="Genome Biol. Evol.">
        <title>Divergent and convergent evolution of fungal pathogenicity.</title>
        <authorList>
            <person name="Shang Y."/>
            <person name="Xiao G."/>
            <person name="Zheng P."/>
            <person name="Cen K."/>
            <person name="Zhan S."/>
            <person name="Wang C."/>
        </authorList>
    </citation>
    <scope>NUCLEOTIDE SEQUENCE [LARGE SCALE GENOMIC DNA]</scope>
    <source>
        <strain evidence="2 3">RCEF 1005</strain>
    </source>
</reference>
<dbReference type="EMBL" id="AZHF01000002">
    <property type="protein sequence ID" value="OAA78712.1"/>
    <property type="molecule type" value="Genomic_DNA"/>
</dbReference>
<accession>A0A162K6U3</accession>
<name>A0A162K6U3_CORDF</name>
<dbReference type="Proteomes" id="UP000076881">
    <property type="component" value="Unassembled WGS sequence"/>
</dbReference>
<feature type="compositionally biased region" description="Basic and acidic residues" evidence="1">
    <location>
        <begin position="75"/>
        <end position="99"/>
    </location>
</feature>
<dbReference type="OrthoDB" id="10484715at2759"/>
<dbReference type="AlphaFoldDB" id="A0A162K6U3"/>
<sequence length="150" mass="16552">MRQPKAREDGCDSLDGTGSLRRVDADGEAGVTQSAEVDDLDHIRNSDSETSHKDTDTDATIDIGPLQSPGKKRKRWDEKAAPRKRAESRNAQKRWDANEAFRVVPVQAERSDRGDSNRSAVMPVARQFPPAHPECDNSTTQENTPARVAS</sequence>
<gene>
    <name evidence="2" type="ORF">LEL_02198</name>
</gene>
<proteinExistence type="predicted"/>